<dbReference type="GO" id="GO:0003677">
    <property type="term" value="F:DNA binding"/>
    <property type="evidence" value="ECO:0007669"/>
    <property type="project" value="UniProtKB-KW"/>
</dbReference>
<dbReference type="AlphaFoldDB" id="A0A3G2SWV2"/>
<proteinExistence type="predicted"/>
<keyword evidence="4" id="KW-0614">Plasmid</keyword>
<gene>
    <name evidence="4" type="ORF">CDG68_00700</name>
</gene>
<dbReference type="SMART" id="SM00857">
    <property type="entry name" value="Resolvase"/>
    <property type="match status" value="1"/>
</dbReference>
<dbReference type="SUPFAM" id="SSF53041">
    <property type="entry name" value="Resolvase-like"/>
    <property type="match status" value="1"/>
</dbReference>
<name>A0A3G2SWV2_9GAMM</name>
<reference evidence="4 5" key="1">
    <citation type="submission" date="2018-10" db="EMBL/GenBank/DDBJ databases">
        <title>The complete genome of Acinetobacter wuhouensis strain WCHAW010062.</title>
        <authorList>
            <person name="Hu Y."/>
            <person name="Long H."/>
            <person name="Feng Y."/>
            <person name="Zong Z."/>
        </authorList>
    </citation>
    <scope>NUCLEOTIDE SEQUENCE [LARGE SCALE GENOMIC DNA]</scope>
    <source>
        <strain evidence="4 5">WCHAW010062</strain>
        <plasmid evidence="4 5">p4_010062</plasmid>
    </source>
</reference>
<geneLocation type="plasmid" evidence="4 5">
    <name>p4_010062</name>
</geneLocation>
<dbReference type="InterPro" id="IPR050639">
    <property type="entry name" value="SSR_resolvase"/>
</dbReference>
<dbReference type="PANTHER" id="PTHR30461:SF2">
    <property type="entry name" value="SERINE RECOMBINASE PINE-RELATED"/>
    <property type="match status" value="1"/>
</dbReference>
<dbReference type="GO" id="GO:0000150">
    <property type="term" value="F:DNA strand exchange activity"/>
    <property type="evidence" value="ECO:0007669"/>
    <property type="project" value="InterPro"/>
</dbReference>
<dbReference type="Pfam" id="PF00239">
    <property type="entry name" value="Resolvase"/>
    <property type="match status" value="1"/>
</dbReference>
<evidence type="ECO:0000313" key="5">
    <source>
        <dbReference type="Proteomes" id="UP000279962"/>
    </source>
</evidence>
<feature type="domain" description="Resolvase/invertase-type recombinase catalytic" evidence="3">
    <location>
        <begin position="2"/>
        <end position="144"/>
    </location>
</feature>
<evidence type="ECO:0000256" key="2">
    <source>
        <dbReference type="ARBA" id="ARBA00023172"/>
    </source>
</evidence>
<dbReference type="EMBL" id="CP033124">
    <property type="protein sequence ID" value="AYO52300.1"/>
    <property type="molecule type" value="Genomic_DNA"/>
</dbReference>
<dbReference type="PANTHER" id="PTHR30461">
    <property type="entry name" value="DNA-INVERTASE FROM LAMBDOID PROPHAGE"/>
    <property type="match status" value="1"/>
</dbReference>
<dbReference type="CDD" id="cd03768">
    <property type="entry name" value="SR_ResInv"/>
    <property type="match status" value="1"/>
</dbReference>
<evidence type="ECO:0000313" key="4">
    <source>
        <dbReference type="EMBL" id="AYO52300.1"/>
    </source>
</evidence>
<evidence type="ECO:0000259" key="3">
    <source>
        <dbReference type="PROSITE" id="PS51736"/>
    </source>
</evidence>
<accession>A0A3G2SWV2</accession>
<organism evidence="4 5">
    <name type="scientific">Acinetobacter wuhouensis</name>
    <dbReference type="NCBI Taxonomy" id="1879050"/>
    <lineage>
        <taxon>Bacteria</taxon>
        <taxon>Pseudomonadati</taxon>
        <taxon>Pseudomonadota</taxon>
        <taxon>Gammaproteobacteria</taxon>
        <taxon>Moraxellales</taxon>
        <taxon>Moraxellaceae</taxon>
        <taxon>Acinetobacter</taxon>
    </lineage>
</organism>
<dbReference type="PROSITE" id="PS51736">
    <property type="entry name" value="RECOMBINASES_3"/>
    <property type="match status" value="1"/>
</dbReference>
<protein>
    <submittedName>
        <fullName evidence="4">Recombinase family protein</fullName>
    </submittedName>
</protein>
<dbReference type="RefSeq" id="WP_087554409.1">
    <property type="nucleotide sequence ID" value="NZ_CP033124.1"/>
</dbReference>
<dbReference type="Proteomes" id="UP000279962">
    <property type="component" value="Plasmid p4_010062"/>
</dbReference>
<dbReference type="InterPro" id="IPR006119">
    <property type="entry name" value="Resolv_N"/>
</dbReference>
<keyword evidence="1" id="KW-0238">DNA-binding</keyword>
<keyword evidence="2" id="KW-0233">DNA recombination</keyword>
<sequence>MKYVIYYRVSTDKQDKSGLGLEAQQKQVNDYLQSKPDAVVIAEYVEIDSGKKVNRIELNKAVVDAKKNKAVLLVAKLDRVARNVKLFLDLLDQVRIEFTDLPALSNGTSDSRLVLTQLAAFAEWEAAKISERTKAALAAKKARGEPMGIMGKENIKATNGKRKEQANDFAKQLAGMLIPLAATMSQRRLVDYLNQHGVKSPTGKEWRLNSLQNVLNRAKSFSEAPR</sequence>
<evidence type="ECO:0000256" key="1">
    <source>
        <dbReference type="ARBA" id="ARBA00023125"/>
    </source>
</evidence>
<dbReference type="Gene3D" id="3.40.50.1390">
    <property type="entry name" value="Resolvase, N-terminal catalytic domain"/>
    <property type="match status" value="1"/>
</dbReference>
<dbReference type="InterPro" id="IPR036162">
    <property type="entry name" value="Resolvase-like_N_sf"/>
</dbReference>